<accession>E4WPX3</accession>
<dbReference type="OrthoDB" id="10316596at2759"/>
<name>E4WPX3_OIKDI</name>
<dbReference type="InParanoid" id="E4WPX3"/>
<reference evidence="3" key="1">
    <citation type="journal article" date="2010" name="Science">
        <title>Plasticity of animal genome architecture unmasked by rapid evolution of a pelagic tunicate.</title>
        <authorList>
            <person name="Denoeud F."/>
            <person name="Henriet S."/>
            <person name="Mungpakdee S."/>
            <person name="Aury J.M."/>
            <person name="Da Silva C."/>
            <person name="Brinkmann H."/>
            <person name="Mikhaleva J."/>
            <person name="Olsen L.C."/>
            <person name="Jubin C."/>
            <person name="Canestro C."/>
            <person name="Bouquet J.M."/>
            <person name="Danks G."/>
            <person name="Poulain J."/>
            <person name="Campsteijn C."/>
            <person name="Adamski M."/>
            <person name="Cross I."/>
            <person name="Yadetie F."/>
            <person name="Muffato M."/>
            <person name="Louis A."/>
            <person name="Butcher S."/>
            <person name="Tsagkogeorga G."/>
            <person name="Konrad A."/>
            <person name="Singh S."/>
            <person name="Jensen M.F."/>
            <person name="Cong E.H."/>
            <person name="Eikeseth-Otteraa H."/>
            <person name="Noel B."/>
            <person name="Anthouard V."/>
            <person name="Porcel B.M."/>
            <person name="Kachouri-Lafond R."/>
            <person name="Nishino A."/>
            <person name="Ugolini M."/>
            <person name="Chourrout P."/>
            <person name="Nishida H."/>
            <person name="Aasland R."/>
            <person name="Huzurbazar S."/>
            <person name="Westhof E."/>
            <person name="Delsuc F."/>
            <person name="Lehrach H."/>
            <person name="Reinhardt R."/>
            <person name="Weissenbach J."/>
            <person name="Roy S.W."/>
            <person name="Artiguenave F."/>
            <person name="Postlethwait J.H."/>
            <person name="Manak J.R."/>
            <person name="Thompson E.M."/>
            <person name="Jaillon O."/>
            <person name="Du Pasquier L."/>
            <person name="Boudinot P."/>
            <person name="Liberles D.A."/>
            <person name="Volff J.N."/>
            <person name="Philippe H."/>
            <person name="Lenhard B."/>
            <person name="Roest Crollius H."/>
            <person name="Wincker P."/>
            <person name="Chourrout D."/>
        </authorList>
    </citation>
    <scope>NUCLEOTIDE SEQUENCE [LARGE SCALE GENOMIC DNA]</scope>
</reference>
<feature type="compositionally biased region" description="Basic and acidic residues" evidence="1">
    <location>
        <begin position="86"/>
        <end position="107"/>
    </location>
</feature>
<organism evidence="3">
    <name type="scientific">Oikopleura dioica</name>
    <name type="common">Tunicate</name>
    <dbReference type="NCBI Taxonomy" id="34765"/>
    <lineage>
        <taxon>Eukaryota</taxon>
        <taxon>Metazoa</taxon>
        <taxon>Chordata</taxon>
        <taxon>Tunicata</taxon>
        <taxon>Appendicularia</taxon>
        <taxon>Copelata</taxon>
        <taxon>Oikopleuridae</taxon>
        <taxon>Oikopleura</taxon>
    </lineage>
</organism>
<evidence type="ECO:0000313" key="4">
    <source>
        <dbReference type="Proteomes" id="UP000001307"/>
    </source>
</evidence>
<evidence type="ECO:0000256" key="1">
    <source>
        <dbReference type="SAM" id="MobiDB-lite"/>
    </source>
</evidence>
<evidence type="ECO:0000259" key="2">
    <source>
        <dbReference type="PROSITE" id="PS50234"/>
    </source>
</evidence>
<keyword evidence="4" id="KW-1185">Reference proteome</keyword>
<sequence>MKYRFGKATVISAGIGVLVIMSLAKSAEIFKNRSAREALPEASYLEESSGDSWIEDYYQDNQEGSGMWAELLYELGDVVNLKKAGGKKEKPEKEARIQFRRERQEQRKTKKSNKLLGMKLSKKKLKKINATLTEMWNSQASDWVKADGRKWEFERFQRHSLVEELPKLPDQFAGHEGHEDLAPAVSSLLDLGNCARWRGEERPLNIYFAVQSTLPLHATSKRTAVSEMMTFISELVRGIDIKSNRVRVYDYNDKEDPSAVYREIVALRQRSSLTNTKRKQVKQIRQIQKSTRAKSTTTRPKIKPLIERINKDLEKGAKTTLMSGHTNIVVLFITNIPDDLHQVNEEYINSEIEKLNKNAFVIVVFIHPLSQTLLRTVPYRIIPKAWTHGLRDNEYAQRYLVKSFKELTSAKAVQLRESIKNMMCLVDERLQCRLGNRPWNHSSEPAASLAVRSKTSIDSCCGHEIASKAYDSRFKACCRDGTLKSWHTDGSNPCNDELL</sequence>
<proteinExistence type="predicted"/>
<feature type="region of interest" description="Disordered" evidence="1">
    <location>
        <begin position="84"/>
        <end position="113"/>
    </location>
</feature>
<protein>
    <recommendedName>
        <fullName evidence="2">VWFA domain-containing protein</fullName>
    </recommendedName>
</protein>
<dbReference type="AlphaFoldDB" id="E4WPX3"/>
<dbReference type="Proteomes" id="UP000001307">
    <property type="component" value="Unassembled WGS sequence"/>
</dbReference>
<dbReference type="InterPro" id="IPR002035">
    <property type="entry name" value="VWF_A"/>
</dbReference>
<gene>
    <name evidence="3" type="ORF">GSOID_T00000800001</name>
</gene>
<dbReference type="EMBL" id="FN653015">
    <property type="protein sequence ID" value="CBY20794.1"/>
    <property type="molecule type" value="Genomic_DNA"/>
</dbReference>
<feature type="domain" description="VWFA" evidence="2">
    <location>
        <begin position="205"/>
        <end position="419"/>
    </location>
</feature>
<evidence type="ECO:0000313" key="3">
    <source>
        <dbReference type="EMBL" id="CBY20794.1"/>
    </source>
</evidence>
<dbReference type="PROSITE" id="PS50234">
    <property type="entry name" value="VWFA"/>
    <property type="match status" value="1"/>
</dbReference>